<accession>A7VXQ1</accession>
<evidence type="ECO:0000313" key="2">
    <source>
        <dbReference type="Proteomes" id="UP000003490"/>
    </source>
</evidence>
<protein>
    <submittedName>
        <fullName evidence="1">Uncharacterized protein</fullName>
    </submittedName>
</protein>
<reference evidence="1 2" key="2">
    <citation type="submission" date="2007-08" db="EMBL/GenBank/DDBJ databases">
        <authorList>
            <person name="Fulton L."/>
            <person name="Clifton S."/>
            <person name="Fulton B."/>
            <person name="Xu J."/>
            <person name="Minx P."/>
            <person name="Pepin K.H."/>
            <person name="Johnson M."/>
            <person name="Thiruvilangam P."/>
            <person name="Bhonagiri V."/>
            <person name="Nash W.E."/>
            <person name="Wang C."/>
            <person name="Mardis E.R."/>
            <person name="Wilson R.K."/>
        </authorList>
    </citation>
    <scope>NUCLEOTIDE SEQUENCE [LARGE SCALE GENOMIC DNA]</scope>
    <source>
        <strain evidence="1 2">DSM 753</strain>
    </source>
</reference>
<dbReference type="EMBL" id="ABCB02000021">
    <property type="protein sequence ID" value="EDO59329.1"/>
    <property type="molecule type" value="Genomic_DNA"/>
</dbReference>
<dbReference type="Proteomes" id="UP000003490">
    <property type="component" value="Unassembled WGS sequence"/>
</dbReference>
<reference evidence="1 2" key="1">
    <citation type="submission" date="2007-08" db="EMBL/GenBank/DDBJ databases">
        <title>Draft genome sequence of Clostridium leptum (DSM 753).</title>
        <authorList>
            <person name="Sudarsanam P."/>
            <person name="Ley R."/>
            <person name="Guruge J."/>
            <person name="Turnbaugh P.J."/>
            <person name="Mahowald M."/>
            <person name="Liep D."/>
            <person name="Gordon J."/>
        </authorList>
    </citation>
    <scope>NUCLEOTIDE SEQUENCE [LARGE SCALE GENOMIC DNA]</scope>
    <source>
        <strain evidence="1 2">DSM 753</strain>
    </source>
</reference>
<comment type="caution">
    <text evidence="1">The sequence shown here is derived from an EMBL/GenBank/DDBJ whole genome shotgun (WGS) entry which is preliminary data.</text>
</comment>
<dbReference type="AlphaFoldDB" id="A7VXQ1"/>
<organism evidence="1 2">
    <name type="scientific">[Clostridium] leptum DSM 753</name>
    <dbReference type="NCBI Taxonomy" id="428125"/>
    <lineage>
        <taxon>Bacteria</taxon>
        <taxon>Bacillati</taxon>
        <taxon>Bacillota</taxon>
        <taxon>Clostridia</taxon>
        <taxon>Eubacteriales</taxon>
        <taxon>Oscillospiraceae</taxon>
        <taxon>Oscillospiraceae incertae sedis</taxon>
    </lineage>
</organism>
<proteinExistence type="predicted"/>
<dbReference type="HOGENOM" id="CLU_3268076_0_0_9"/>
<evidence type="ECO:0000313" key="1">
    <source>
        <dbReference type="EMBL" id="EDO59329.1"/>
    </source>
</evidence>
<gene>
    <name evidence="1" type="ORF">CLOLEP_03376</name>
</gene>
<sequence length="41" mass="4634">MLSRKVQKAGDACRDCLFTPQLDGKSILTFYGDRNIITVQM</sequence>
<name>A7VXQ1_9FIRM</name>